<comment type="similarity">
    <text evidence="1 7">Belongs to the glycosyl hydrolase 4 family.</text>
</comment>
<dbReference type="CDD" id="cd05296">
    <property type="entry name" value="GH4_P_beta_glucosidase"/>
    <property type="match status" value="1"/>
</dbReference>
<feature type="domain" description="Glycosyl hydrolase family 4 C-terminal" evidence="8">
    <location>
        <begin position="190"/>
        <end position="422"/>
    </location>
</feature>
<comment type="cofactor">
    <cofactor evidence="7">
        <name>NAD(+)</name>
        <dbReference type="ChEBI" id="CHEBI:57540"/>
    </cofactor>
    <text evidence="7">Binds 1 NAD(+) per subunit.</text>
</comment>
<dbReference type="InterPro" id="IPR019802">
    <property type="entry name" value="GlycHydrolase_4_CS"/>
</dbReference>
<dbReference type="SUPFAM" id="SSF56327">
    <property type="entry name" value="LDH C-terminal domain-like"/>
    <property type="match status" value="1"/>
</dbReference>
<dbReference type="InterPro" id="IPR001088">
    <property type="entry name" value="Glyco_hydro_4"/>
</dbReference>
<evidence type="ECO:0000256" key="6">
    <source>
        <dbReference type="ARBA" id="ARBA00023295"/>
    </source>
</evidence>
<dbReference type="InterPro" id="IPR036291">
    <property type="entry name" value="NAD(P)-bd_dom_sf"/>
</dbReference>
<keyword evidence="10" id="KW-1185">Reference proteome</keyword>
<proteinExistence type="inferred from homology"/>
<evidence type="ECO:0000256" key="2">
    <source>
        <dbReference type="ARBA" id="ARBA00022723"/>
    </source>
</evidence>
<gene>
    <name evidence="9" type="ORF">ACFPRH_17835</name>
</gene>
<dbReference type="PANTHER" id="PTHR32092">
    <property type="entry name" value="6-PHOSPHO-BETA-GLUCOSIDASE-RELATED"/>
    <property type="match status" value="1"/>
</dbReference>
<keyword evidence="3 7" id="KW-0378">Hydrolase</keyword>
<evidence type="ECO:0000259" key="8">
    <source>
        <dbReference type="Pfam" id="PF11975"/>
    </source>
</evidence>
<evidence type="ECO:0000256" key="5">
    <source>
        <dbReference type="ARBA" id="ARBA00023211"/>
    </source>
</evidence>
<reference evidence="10" key="1">
    <citation type="journal article" date="2019" name="Int. J. Syst. Evol. Microbiol.">
        <title>The Global Catalogue of Microorganisms (GCM) 10K type strain sequencing project: providing services to taxonomists for standard genome sequencing and annotation.</title>
        <authorList>
            <consortium name="The Broad Institute Genomics Platform"/>
            <consortium name="The Broad Institute Genome Sequencing Center for Infectious Disease"/>
            <person name="Wu L."/>
            <person name="Ma J."/>
        </authorList>
    </citation>
    <scope>NUCLEOTIDE SEQUENCE [LARGE SCALE GENOMIC DNA]</scope>
    <source>
        <strain evidence="10">PCU 266</strain>
    </source>
</reference>
<dbReference type="SUPFAM" id="SSF51735">
    <property type="entry name" value="NAD(P)-binding Rossmann-fold domains"/>
    <property type="match status" value="1"/>
</dbReference>
<accession>A0ABW0AIN0</accession>
<dbReference type="PANTHER" id="PTHR32092:SF5">
    <property type="entry name" value="6-PHOSPHO-BETA-GLUCOSIDASE"/>
    <property type="match status" value="1"/>
</dbReference>
<comment type="caution">
    <text evidence="9">The sequence shown here is derived from an EMBL/GenBank/DDBJ whole genome shotgun (WGS) entry which is preliminary data.</text>
</comment>
<dbReference type="RefSeq" id="WP_344479570.1">
    <property type="nucleotide sequence ID" value="NZ_BAAASB010000012.1"/>
</dbReference>
<dbReference type="GO" id="GO:0008706">
    <property type="term" value="F:6-phospho-beta-glucosidase activity"/>
    <property type="evidence" value="ECO:0007669"/>
    <property type="project" value="UniProtKB-EC"/>
</dbReference>
<evidence type="ECO:0000256" key="1">
    <source>
        <dbReference type="ARBA" id="ARBA00010141"/>
    </source>
</evidence>
<dbReference type="Pfam" id="PF11975">
    <property type="entry name" value="Glyco_hydro_4C"/>
    <property type="match status" value="1"/>
</dbReference>
<sequence>MRLTILGGGGFRLPLVYAALLRDRSEGRITRVVLHDVDAGRLAAVARVLADQAAGVADAPEVTVTTDLDLALRGADFVFSAIRVGGLAGRAADESVALAEGVLGQETVGAGGIAYGLRTVPVAEDIARRTARIAPDAWVVNFTNPAGLVTEAMARHLGDRVIGICDSPVGLGRRVARVLGVDPERAWFDYAGLNHLGWLRGVRVAGRDELPRLLADPGLLDSFEEGRLFGAQWLRSLGAIPNEYLHYYYFNRETVHAYRTAERTRGAFLHDQQARFYAEMERPETSALAAWDRTRAEREATYMAHNREAAGAGERDASDLESGGYEQVALALMRAIAHDRRTTLILNVRNRGALAALDAEAVVEVPCLVDANGAHPVAVSPLPGHATGLVCAVKAVEREVLAAAASGSRARAVAAFALHPLVDSVTVARRLVEAYTAAHPGLSYLR</sequence>
<evidence type="ECO:0000313" key="9">
    <source>
        <dbReference type="EMBL" id="MFC5153597.1"/>
    </source>
</evidence>
<dbReference type="PROSITE" id="PS01324">
    <property type="entry name" value="GLYCOSYL_HYDROL_F4"/>
    <property type="match status" value="1"/>
</dbReference>
<dbReference type="PRINTS" id="PR00732">
    <property type="entry name" value="GLHYDRLASE4"/>
</dbReference>
<evidence type="ECO:0000313" key="10">
    <source>
        <dbReference type="Proteomes" id="UP001596160"/>
    </source>
</evidence>
<name>A0ABW0AIN0_9ACTN</name>
<protein>
    <submittedName>
        <fullName evidence="9">6-phospho-beta-glucosidase</fullName>
        <ecNumber evidence="9">3.2.1.86</ecNumber>
    </submittedName>
</protein>
<evidence type="ECO:0000256" key="4">
    <source>
        <dbReference type="ARBA" id="ARBA00023027"/>
    </source>
</evidence>
<keyword evidence="6 7" id="KW-0326">Glycosidase</keyword>
<dbReference type="EC" id="3.2.1.86" evidence="9"/>
<evidence type="ECO:0000256" key="3">
    <source>
        <dbReference type="ARBA" id="ARBA00022801"/>
    </source>
</evidence>
<dbReference type="Gene3D" id="3.90.110.10">
    <property type="entry name" value="Lactate dehydrogenase/glycoside hydrolase, family 4, C-terminal"/>
    <property type="match status" value="1"/>
</dbReference>
<dbReference type="Proteomes" id="UP001596160">
    <property type="component" value="Unassembled WGS sequence"/>
</dbReference>
<dbReference type="InterPro" id="IPR015955">
    <property type="entry name" value="Lactate_DH/Glyco_Ohase_4_C"/>
</dbReference>
<dbReference type="EMBL" id="JBHSKP010000010">
    <property type="protein sequence ID" value="MFC5153597.1"/>
    <property type="molecule type" value="Genomic_DNA"/>
</dbReference>
<keyword evidence="5" id="KW-0464">Manganese</keyword>
<dbReference type="InterPro" id="IPR022616">
    <property type="entry name" value="Glyco_hydro_4_C"/>
</dbReference>
<dbReference type="Gene3D" id="3.40.50.720">
    <property type="entry name" value="NAD(P)-binding Rossmann-like Domain"/>
    <property type="match status" value="1"/>
</dbReference>
<evidence type="ECO:0000256" key="7">
    <source>
        <dbReference type="RuleBase" id="RU361152"/>
    </source>
</evidence>
<organism evidence="9 10">
    <name type="scientific">Streptomyces amakusaensis</name>
    <dbReference type="NCBI Taxonomy" id="67271"/>
    <lineage>
        <taxon>Bacteria</taxon>
        <taxon>Bacillati</taxon>
        <taxon>Actinomycetota</taxon>
        <taxon>Actinomycetes</taxon>
        <taxon>Kitasatosporales</taxon>
        <taxon>Streptomycetaceae</taxon>
        <taxon>Streptomyces</taxon>
    </lineage>
</organism>
<keyword evidence="2" id="KW-0479">Metal-binding</keyword>
<keyword evidence="4 7" id="KW-0520">NAD</keyword>
<dbReference type="Pfam" id="PF02056">
    <property type="entry name" value="Glyco_hydro_4"/>
    <property type="match status" value="1"/>
</dbReference>